<dbReference type="AlphaFoldDB" id="A0AAV2W061"/>
<comment type="caution">
    <text evidence="1">The sequence shown here is derived from an EMBL/GenBank/DDBJ whole genome shotgun (WGS) entry which is preliminary data.</text>
</comment>
<dbReference type="RefSeq" id="WP_022614120.1">
    <property type="nucleotide sequence ID" value="NZ_LK391966.1"/>
</dbReference>
<protein>
    <submittedName>
        <fullName evidence="1">Uncharacterized protein</fullName>
    </submittedName>
</protein>
<reference evidence="1 2" key="1">
    <citation type="journal article" date="2013" name="ISME J.">
        <title>Comparative genomics of pathogenic lineages of Vibrio nigripulchritudo identifies virulence-associated traits.</title>
        <authorList>
            <person name="Goudenege D."/>
            <person name="Labreuche Y."/>
            <person name="Krin E."/>
            <person name="Ansquer D."/>
            <person name="Mangenot S."/>
            <person name="Calteau A."/>
            <person name="Medigue C."/>
            <person name="Mazel D."/>
            <person name="Polz M.F."/>
            <person name="Le Roux F."/>
        </authorList>
    </citation>
    <scope>NUCLEOTIDE SEQUENCE [LARGE SCALE GENOMIC DNA]</scope>
    <source>
        <strain evidence="1 2">SOn1</strain>
    </source>
</reference>
<evidence type="ECO:0000313" key="2">
    <source>
        <dbReference type="Proteomes" id="UP000018211"/>
    </source>
</evidence>
<accession>A0AAV2W061</accession>
<evidence type="ECO:0000313" key="1">
    <source>
        <dbReference type="EMBL" id="CCO50250.1"/>
    </source>
</evidence>
<name>A0AAV2W061_9VIBR</name>
<sequence>MTSKVYGPLYPPWVEDDAKELSRLPLINEGDTAPLESFNMIGRDNLGQNDIWCAHSPSVVNVITRLLTESSLATYRKIPMENSNRLGLVPTVDGSEFSALIEAIDDLRFKQSSAFESQIEALMKLDIGDLPESTVTLAQRFVRKRSRLKSNFTLLKQSKFAEYLDLQDSNTSRALKVMRDKREVLFLETQDGPLYPHFQLNKDLCIYKDLTVWLPQLYESLSGWDIAFWLTEESTIETYNAQLSDSKIDELANSGMDYDDIAAEVETLLREEETSVTFRPLELLKSGNSLFNDFARWKVYGDGIRLKGVVVDE</sequence>
<gene>
    <name evidence="1" type="ORF">VIBNISOn1_p0087</name>
</gene>
<dbReference type="Proteomes" id="UP000018211">
    <property type="component" value="Unassembled WGS sequence"/>
</dbReference>
<dbReference type="EMBL" id="CAOF01000200">
    <property type="protein sequence ID" value="CCO50250.1"/>
    <property type="molecule type" value="Genomic_DNA"/>
</dbReference>
<organism evidence="1 2">
    <name type="scientific">Vibrio nigripulchritudo SOn1</name>
    <dbReference type="NCBI Taxonomy" id="1238450"/>
    <lineage>
        <taxon>Bacteria</taxon>
        <taxon>Pseudomonadati</taxon>
        <taxon>Pseudomonadota</taxon>
        <taxon>Gammaproteobacteria</taxon>
        <taxon>Vibrionales</taxon>
        <taxon>Vibrionaceae</taxon>
        <taxon>Vibrio</taxon>
    </lineage>
</organism>
<proteinExistence type="predicted"/>